<dbReference type="InterPro" id="IPR036388">
    <property type="entry name" value="WH-like_DNA-bd_sf"/>
</dbReference>
<keyword evidence="4" id="KW-0804">Transcription</keyword>
<evidence type="ECO:0000313" key="6">
    <source>
        <dbReference type="EMBL" id="GLW91387.1"/>
    </source>
</evidence>
<proteinExistence type="inferred from homology"/>
<dbReference type="Proteomes" id="UP001165042">
    <property type="component" value="Unassembled WGS sequence"/>
</dbReference>
<dbReference type="InterPro" id="IPR005119">
    <property type="entry name" value="LysR_subst-bd"/>
</dbReference>
<dbReference type="PRINTS" id="PR00039">
    <property type="entry name" value="HTHLYSR"/>
</dbReference>
<dbReference type="RefSeq" id="WP_285610126.1">
    <property type="nucleotide sequence ID" value="NZ_BSSD01000003.1"/>
</dbReference>
<organism evidence="6 7">
    <name type="scientific">Actinokineospora globicatena</name>
    <dbReference type="NCBI Taxonomy" id="103729"/>
    <lineage>
        <taxon>Bacteria</taxon>
        <taxon>Bacillati</taxon>
        <taxon>Actinomycetota</taxon>
        <taxon>Actinomycetes</taxon>
        <taxon>Pseudonocardiales</taxon>
        <taxon>Pseudonocardiaceae</taxon>
        <taxon>Actinokineospora</taxon>
    </lineage>
</organism>
<dbReference type="PROSITE" id="PS50931">
    <property type="entry name" value="HTH_LYSR"/>
    <property type="match status" value="1"/>
</dbReference>
<sequence length="320" mass="34652">MELEVRHLRYIDAVGTAGSVTQAAVALGLSQPSLTAQLRRIEQVLGSPVFDRGRYGARPTTLGRVLLPHAREVLAALDDLTKAVRGAADGPRTPTLRLGTRSTVLASRFCEVVGEVFGDRLIDLTVLDRRASCLSALSSGLVDLVLHVDFPGRETVPPPGTRVTVVGTEPIFVLLPESHPAAARSEVDLRELAGVTWLLWASGDDEMNRHLIAECDRAGAGAVTVREFDQLVAAQLIRRGDPVAFPLQALSSGVTLPGVVRPLRDNPLRVRHVLLWPTTGVVAGHVDQVRDKLIDTYRSMIPDHGRIPPWWSTNPGWLGS</sequence>
<dbReference type="Gene3D" id="1.10.10.10">
    <property type="entry name" value="Winged helix-like DNA-binding domain superfamily/Winged helix DNA-binding domain"/>
    <property type="match status" value="1"/>
</dbReference>
<keyword evidence="7" id="KW-1185">Reference proteome</keyword>
<dbReference type="Pfam" id="PF00126">
    <property type="entry name" value="HTH_1"/>
    <property type="match status" value="1"/>
</dbReference>
<dbReference type="InterPro" id="IPR000847">
    <property type="entry name" value="LysR_HTH_N"/>
</dbReference>
<name>A0A9W6QMQ0_9PSEU</name>
<accession>A0A9W6QMQ0</accession>
<evidence type="ECO:0000259" key="5">
    <source>
        <dbReference type="PROSITE" id="PS50931"/>
    </source>
</evidence>
<dbReference type="PANTHER" id="PTHR30346">
    <property type="entry name" value="TRANSCRIPTIONAL DUAL REGULATOR HCAR-RELATED"/>
    <property type="match status" value="1"/>
</dbReference>
<protein>
    <submittedName>
        <fullName evidence="6">LysR family transcriptional regulator</fullName>
    </submittedName>
</protein>
<dbReference type="GO" id="GO:0003677">
    <property type="term" value="F:DNA binding"/>
    <property type="evidence" value="ECO:0007669"/>
    <property type="project" value="UniProtKB-KW"/>
</dbReference>
<dbReference type="InterPro" id="IPR036390">
    <property type="entry name" value="WH_DNA-bd_sf"/>
</dbReference>
<dbReference type="SUPFAM" id="SSF53850">
    <property type="entry name" value="Periplasmic binding protein-like II"/>
    <property type="match status" value="1"/>
</dbReference>
<dbReference type="GO" id="GO:0032993">
    <property type="term" value="C:protein-DNA complex"/>
    <property type="evidence" value="ECO:0007669"/>
    <property type="project" value="TreeGrafter"/>
</dbReference>
<evidence type="ECO:0000313" key="7">
    <source>
        <dbReference type="Proteomes" id="UP001165042"/>
    </source>
</evidence>
<dbReference type="SUPFAM" id="SSF46785">
    <property type="entry name" value="Winged helix' DNA-binding domain"/>
    <property type="match status" value="1"/>
</dbReference>
<dbReference type="GO" id="GO:0003700">
    <property type="term" value="F:DNA-binding transcription factor activity"/>
    <property type="evidence" value="ECO:0007669"/>
    <property type="project" value="InterPro"/>
</dbReference>
<dbReference type="Gene3D" id="3.40.190.10">
    <property type="entry name" value="Periplasmic binding protein-like II"/>
    <property type="match status" value="2"/>
</dbReference>
<comment type="caution">
    <text evidence="6">The sequence shown here is derived from an EMBL/GenBank/DDBJ whole genome shotgun (WGS) entry which is preliminary data.</text>
</comment>
<evidence type="ECO:0000256" key="3">
    <source>
        <dbReference type="ARBA" id="ARBA00023125"/>
    </source>
</evidence>
<dbReference type="PANTHER" id="PTHR30346:SF30">
    <property type="entry name" value="SMALL NEUTRAL PROTEASE REGULATORY PROTEIN"/>
    <property type="match status" value="1"/>
</dbReference>
<dbReference type="Pfam" id="PF03466">
    <property type="entry name" value="LysR_substrate"/>
    <property type="match status" value="1"/>
</dbReference>
<evidence type="ECO:0000256" key="2">
    <source>
        <dbReference type="ARBA" id="ARBA00023015"/>
    </source>
</evidence>
<dbReference type="AlphaFoldDB" id="A0A9W6QMQ0"/>
<gene>
    <name evidence="6" type="ORF">Aglo03_22030</name>
</gene>
<feature type="domain" description="HTH lysR-type" evidence="5">
    <location>
        <begin position="1"/>
        <end position="60"/>
    </location>
</feature>
<comment type="similarity">
    <text evidence="1">Belongs to the LysR transcriptional regulatory family.</text>
</comment>
<dbReference type="EMBL" id="BSSD01000003">
    <property type="protein sequence ID" value="GLW91387.1"/>
    <property type="molecule type" value="Genomic_DNA"/>
</dbReference>
<evidence type="ECO:0000256" key="4">
    <source>
        <dbReference type="ARBA" id="ARBA00023163"/>
    </source>
</evidence>
<evidence type="ECO:0000256" key="1">
    <source>
        <dbReference type="ARBA" id="ARBA00009437"/>
    </source>
</evidence>
<keyword evidence="2" id="KW-0805">Transcription regulation</keyword>
<keyword evidence="3" id="KW-0238">DNA-binding</keyword>
<reference evidence="6" key="1">
    <citation type="submission" date="2023-02" db="EMBL/GenBank/DDBJ databases">
        <title>Actinokineospora globicatena NBRC 15670.</title>
        <authorList>
            <person name="Ichikawa N."/>
            <person name="Sato H."/>
            <person name="Tonouchi N."/>
        </authorList>
    </citation>
    <scope>NUCLEOTIDE SEQUENCE</scope>
    <source>
        <strain evidence="6">NBRC 15670</strain>
    </source>
</reference>